<dbReference type="GO" id="GO:0006487">
    <property type="term" value="P:protein N-linked glycosylation"/>
    <property type="evidence" value="ECO:0007669"/>
    <property type="project" value="TreeGrafter"/>
</dbReference>
<evidence type="ECO:0000313" key="4">
    <source>
        <dbReference type="EMBL" id="GFH49504.1"/>
    </source>
</evidence>
<dbReference type="EMBL" id="BLLK01000038">
    <property type="protein sequence ID" value="GFH49504.1"/>
    <property type="molecule type" value="Genomic_DNA"/>
</dbReference>
<evidence type="ECO:0000313" key="5">
    <source>
        <dbReference type="Proteomes" id="UP001054902"/>
    </source>
</evidence>
<keyword evidence="5" id="KW-1185">Reference proteome</keyword>
<dbReference type="Gene3D" id="3.90.550.10">
    <property type="entry name" value="Spore Coat Polysaccharide Biosynthesis Protein SpsA, Chain A"/>
    <property type="match status" value="1"/>
</dbReference>
<organism evidence="4 5">
    <name type="scientific">Chaetoceros tenuissimus</name>
    <dbReference type="NCBI Taxonomy" id="426638"/>
    <lineage>
        <taxon>Eukaryota</taxon>
        <taxon>Sar</taxon>
        <taxon>Stramenopiles</taxon>
        <taxon>Ochrophyta</taxon>
        <taxon>Bacillariophyta</taxon>
        <taxon>Coscinodiscophyceae</taxon>
        <taxon>Chaetocerotophycidae</taxon>
        <taxon>Chaetocerotales</taxon>
        <taxon>Chaetocerotaceae</taxon>
        <taxon>Chaetoceros</taxon>
    </lineage>
</organism>
<gene>
    <name evidence="4" type="ORF">CTEN210_05980</name>
</gene>
<sequence>MWPEEKRKEMVNGVLDHITNKVCYSNLWNYDFILNQTREITFDEDLYENRTLSKQEIEYKKKYWLKFGGWERVAHIQAALPNYEWILYGDLDYIIKDFSRPIESFLQELELYGKKNVHVIVPSDRNDQKKPDAFSAFAIMIRNSPFGRKVVEHWKSFAMGICPGGNWPSTHQDESYEWFHGDQTGLWYALMKTHVDFFPNDVYHSPSIVQCNKTTGLIDGDHRLGFKEYFVANGYKIGNYGEFLKNVPDNQTIIFSRSGSDSMSGLGVDHNWVYRDEEKGKPLWHSAYALHQHAPSEEWSPTMQNDLELCKKKHGCLAKMDSNSIKVGCDPSPIEIASDLLQP</sequence>
<name>A0AAD3H4D9_9STRA</name>
<dbReference type="PANTHER" id="PTHR31306">
    <property type="entry name" value="ALPHA-1,6-MANNOSYLTRANSFERASE MNN11-RELATED"/>
    <property type="match status" value="1"/>
</dbReference>
<evidence type="ECO:0000256" key="2">
    <source>
        <dbReference type="ARBA" id="ARBA00022676"/>
    </source>
</evidence>
<comment type="caution">
    <text evidence="4">The sequence shown here is derived from an EMBL/GenBank/DDBJ whole genome shotgun (WGS) entry which is preliminary data.</text>
</comment>
<dbReference type="GO" id="GO:0000139">
    <property type="term" value="C:Golgi membrane"/>
    <property type="evidence" value="ECO:0007669"/>
    <property type="project" value="TreeGrafter"/>
</dbReference>
<reference evidence="4 5" key="1">
    <citation type="journal article" date="2021" name="Sci. Rep.">
        <title>The genome of the diatom Chaetoceros tenuissimus carries an ancient integrated fragment of an extant virus.</title>
        <authorList>
            <person name="Hongo Y."/>
            <person name="Kimura K."/>
            <person name="Takaki Y."/>
            <person name="Yoshida Y."/>
            <person name="Baba S."/>
            <person name="Kobayashi G."/>
            <person name="Nagasaki K."/>
            <person name="Hano T."/>
            <person name="Tomaru Y."/>
        </authorList>
    </citation>
    <scope>NUCLEOTIDE SEQUENCE [LARGE SCALE GENOMIC DNA]</scope>
    <source>
        <strain evidence="4 5">NIES-3715</strain>
    </source>
</reference>
<dbReference type="PANTHER" id="PTHR31306:SF5">
    <property type="entry name" value="ALPHA-1,6-MANNOSYLTRANSFERASE MNN10-RELATED"/>
    <property type="match status" value="1"/>
</dbReference>
<dbReference type="GO" id="GO:0016757">
    <property type="term" value="F:glycosyltransferase activity"/>
    <property type="evidence" value="ECO:0007669"/>
    <property type="project" value="UniProtKB-KW"/>
</dbReference>
<dbReference type="Proteomes" id="UP001054902">
    <property type="component" value="Unassembled WGS sequence"/>
</dbReference>
<comment type="similarity">
    <text evidence="1">Belongs to the glycosyltransferase 34 family.</text>
</comment>
<accession>A0AAD3H4D9</accession>
<dbReference type="InterPro" id="IPR029044">
    <property type="entry name" value="Nucleotide-diphossugar_trans"/>
</dbReference>
<evidence type="ECO:0000256" key="1">
    <source>
        <dbReference type="ARBA" id="ARBA00005664"/>
    </source>
</evidence>
<protein>
    <submittedName>
        <fullName evidence="4">Uncharacterized protein</fullName>
    </submittedName>
</protein>
<proteinExistence type="inferred from homology"/>
<keyword evidence="3" id="KW-0808">Transferase</keyword>
<dbReference type="InterPro" id="IPR008630">
    <property type="entry name" value="Glyco_trans_34"/>
</dbReference>
<evidence type="ECO:0000256" key="3">
    <source>
        <dbReference type="ARBA" id="ARBA00022679"/>
    </source>
</evidence>
<keyword evidence="2" id="KW-0328">Glycosyltransferase</keyword>
<dbReference type="AlphaFoldDB" id="A0AAD3H4D9"/>